<sequence>MKKRIVVKIGSSSLTNDKGEIDQEKFTDHVNALAALRQAGHEVILVSSGAVAAGFIKLGYSSRPVTIKGKQAAAAVGQSLLIQAYIDKLSAFHLIPAQILLTRSDFSSRDRYRNAFATIEELLERGILPIINENDTVAVEELTFGDNDMLSALVSGFIHADQLMILTDINGLYNVNPRTNPFAKRVDFLENIPDDMIAGFDNTGSKVGTGGMKSKLQAAKTAISLGVPVFIGRGKGGNKLLDILHGKGDGTYISDHNSRTINTKKQWIALHSETLGKIYVDQGAEEAILFHGKSLLPAGIFKVTGTFRKGDVVKVYGSRGLLGKGEVSCSSEVLKKVIDGAGSDVPFVEVIHRNGWVKAQKIGGETS</sequence>
<comment type="subcellular location">
    <subcellularLocation>
        <location evidence="8">Cytoplasm</location>
    </subcellularLocation>
</comment>
<organism evidence="10 11">
    <name type="scientific">Lentibacillus populi</name>
    <dbReference type="NCBI Taxonomy" id="1827502"/>
    <lineage>
        <taxon>Bacteria</taxon>
        <taxon>Bacillati</taxon>
        <taxon>Bacillota</taxon>
        <taxon>Bacilli</taxon>
        <taxon>Bacillales</taxon>
        <taxon>Bacillaceae</taxon>
        <taxon>Lentibacillus</taxon>
    </lineage>
</organism>
<dbReference type="GO" id="GO:0005829">
    <property type="term" value="C:cytosol"/>
    <property type="evidence" value="ECO:0007669"/>
    <property type="project" value="TreeGrafter"/>
</dbReference>
<keyword evidence="7 8" id="KW-0067">ATP-binding</keyword>
<dbReference type="InterPro" id="IPR036974">
    <property type="entry name" value="PUA_sf"/>
</dbReference>
<keyword evidence="3 8" id="KW-0641">Proline biosynthesis</keyword>
<dbReference type="PANTHER" id="PTHR43654">
    <property type="entry name" value="GLUTAMATE 5-KINASE"/>
    <property type="match status" value="1"/>
</dbReference>
<comment type="catalytic activity">
    <reaction evidence="8">
        <text>L-glutamate + ATP = L-glutamyl 5-phosphate + ADP</text>
        <dbReference type="Rhea" id="RHEA:14877"/>
        <dbReference type="ChEBI" id="CHEBI:29985"/>
        <dbReference type="ChEBI" id="CHEBI:30616"/>
        <dbReference type="ChEBI" id="CHEBI:58274"/>
        <dbReference type="ChEBI" id="CHEBI:456216"/>
        <dbReference type="EC" id="2.7.2.11"/>
    </reaction>
</comment>
<evidence type="ECO:0000256" key="3">
    <source>
        <dbReference type="ARBA" id="ARBA00022650"/>
    </source>
</evidence>
<dbReference type="RefSeq" id="WP_188725294.1">
    <property type="nucleotide sequence ID" value="NZ_BMJD01000020.1"/>
</dbReference>
<dbReference type="SMART" id="SM00359">
    <property type="entry name" value="PUA"/>
    <property type="match status" value="1"/>
</dbReference>
<evidence type="ECO:0000256" key="4">
    <source>
        <dbReference type="ARBA" id="ARBA00022679"/>
    </source>
</evidence>
<dbReference type="SUPFAM" id="SSF53633">
    <property type="entry name" value="Carbamate kinase-like"/>
    <property type="match status" value="1"/>
</dbReference>
<dbReference type="PRINTS" id="PR00474">
    <property type="entry name" value="GLU5KINASE"/>
</dbReference>
<dbReference type="NCBIfam" id="TIGR01027">
    <property type="entry name" value="proB"/>
    <property type="match status" value="1"/>
</dbReference>
<protein>
    <recommendedName>
        <fullName evidence="8">Glutamate 5-kinase</fullName>
        <ecNumber evidence="8">2.7.2.11</ecNumber>
    </recommendedName>
    <alternativeName>
        <fullName evidence="8">Gamma-glutamyl kinase</fullName>
        <shortName evidence="8">GK</shortName>
    </alternativeName>
</protein>
<dbReference type="PIRSF" id="PIRSF000729">
    <property type="entry name" value="GK"/>
    <property type="match status" value="1"/>
</dbReference>
<evidence type="ECO:0000256" key="6">
    <source>
        <dbReference type="ARBA" id="ARBA00022777"/>
    </source>
</evidence>
<dbReference type="InterPro" id="IPR041739">
    <property type="entry name" value="G5K_ProB"/>
</dbReference>
<accession>A0A9W5TY61</accession>
<dbReference type="Pfam" id="PF00696">
    <property type="entry name" value="AA_kinase"/>
    <property type="match status" value="1"/>
</dbReference>
<dbReference type="GO" id="GO:0055129">
    <property type="term" value="P:L-proline biosynthetic process"/>
    <property type="evidence" value="ECO:0007669"/>
    <property type="project" value="UniProtKB-UniRule"/>
</dbReference>
<keyword evidence="2 8" id="KW-0028">Amino-acid biosynthesis</keyword>
<dbReference type="AlphaFoldDB" id="A0A9W5TY61"/>
<name>A0A9W5TY61_9BACI</name>
<evidence type="ECO:0000313" key="11">
    <source>
        <dbReference type="Proteomes" id="UP000621492"/>
    </source>
</evidence>
<dbReference type="GO" id="GO:0004349">
    <property type="term" value="F:glutamate 5-kinase activity"/>
    <property type="evidence" value="ECO:0007669"/>
    <property type="project" value="UniProtKB-UniRule"/>
</dbReference>
<feature type="binding site" evidence="8">
    <location>
        <position position="48"/>
    </location>
    <ligand>
        <name>substrate</name>
    </ligand>
</feature>
<dbReference type="InterPro" id="IPR036393">
    <property type="entry name" value="AceGlu_kinase-like_sf"/>
</dbReference>
<dbReference type="Proteomes" id="UP000621492">
    <property type="component" value="Unassembled WGS sequence"/>
</dbReference>
<dbReference type="CDD" id="cd04242">
    <property type="entry name" value="AAK_G5K_ProB"/>
    <property type="match status" value="1"/>
</dbReference>
<keyword evidence="6 8" id="KW-0418">Kinase</keyword>
<comment type="pathway">
    <text evidence="8">Amino-acid biosynthesis; L-proline biosynthesis; L-glutamate 5-semialdehyde from L-glutamate: step 1/2.</text>
</comment>
<keyword evidence="1 8" id="KW-0963">Cytoplasm</keyword>
<evidence type="ECO:0000256" key="5">
    <source>
        <dbReference type="ARBA" id="ARBA00022741"/>
    </source>
</evidence>
<feature type="domain" description="PUA" evidence="9">
    <location>
        <begin position="276"/>
        <end position="350"/>
    </location>
</feature>
<evidence type="ECO:0000256" key="1">
    <source>
        <dbReference type="ARBA" id="ARBA00022490"/>
    </source>
</evidence>
<dbReference type="PROSITE" id="PS50890">
    <property type="entry name" value="PUA"/>
    <property type="match status" value="1"/>
</dbReference>
<dbReference type="EMBL" id="BMJD01000020">
    <property type="protein sequence ID" value="GGB46937.1"/>
    <property type="molecule type" value="Genomic_DNA"/>
</dbReference>
<keyword evidence="5 8" id="KW-0547">Nucleotide-binding</keyword>
<dbReference type="FunFam" id="3.40.1160.10:FF:000018">
    <property type="entry name" value="Glutamate 5-kinase"/>
    <property type="match status" value="1"/>
</dbReference>
<evidence type="ECO:0000256" key="2">
    <source>
        <dbReference type="ARBA" id="ARBA00022605"/>
    </source>
</evidence>
<gene>
    <name evidence="8 10" type="primary">proB</name>
    <name evidence="10" type="ORF">GCM10011409_25580</name>
</gene>
<dbReference type="SUPFAM" id="SSF88697">
    <property type="entry name" value="PUA domain-like"/>
    <property type="match status" value="1"/>
</dbReference>
<dbReference type="InterPro" id="IPR019797">
    <property type="entry name" value="Glutamate_5-kinase_CS"/>
</dbReference>
<feature type="binding site" evidence="8">
    <location>
        <position position="147"/>
    </location>
    <ligand>
        <name>substrate</name>
    </ligand>
</feature>
<feature type="binding site" evidence="8">
    <location>
        <begin position="209"/>
        <end position="215"/>
    </location>
    <ligand>
        <name>ATP</name>
        <dbReference type="ChEBI" id="CHEBI:30616"/>
    </ligand>
</feature>
<dbReference type="GO" id="GO:0003723">
    <property type="term" value="F:RNA binding"/>
    <property type="evidence" value="ECO:0007669"/>
    <property type="project" value="InterPro"/>
</dbReference>
<feature type="binding site" evidence="8">
    <location>
        <position position="135"/>
    </location>
    <ligand>
        <name>substrate</name>
    </ligand>
</feature>
<dbReference type="InterPro" id="IPR005715">
    <property type="entry name" value="Glu_5kinase/COase_Synthase"/>
</dbReference>
<dbReference type="PROSITE" id="PS00902">
    <property type="entry name" value="GLUTAMATE_5_KINASE"/>
    <property type="match status" value="1"/>
</dbReference>
<dbReference type="Pfam" id="PF01472">
    <property type="entry name" value="PUA"/>
    <property type="match status" value="1"/>
</dbReference>
<feature type="binding site" evidence="8">
    <location>
        <position position="8"/>
    </location>
    <ligand>
        <name>ATP</name>
        <dbReference type="ChEBI" id="CHEBI:30616"/>
    </ligand>
</feature>
<dbReference type="InterPro" id="IPR001057">
    <property type="entry name" value="Glu/AcGlu_kinase"/>
</dbReference>
<dbReference type="Gene3D" id="2.30.130.10">
    <property type="entry name" value="PUA domain"/>
    <property type="match status" value="1"/>
</dbReference>
<proteinExistence type="inferred from homology"/>
<evidence type="ECO:0000313" key="10">
    <source>
        <dbReference type="EMBL" id="GGB46937.1"/>
    </source>
</evidence>
<dbReference type="GO" id="GO:0005524">
    <property type="term" value="F:ATP binding"/>
    <property type="evidence" value="ECO:0007669"/>
    <property type="project" value="UniProtKB-KW"/>
</dbReference>
<dbReference type="EC" id="2.7.2.11" evidence="8"/>
<dbReference type="InterPro" id="IPR015947">
    <property type="entry name" value="PUA-like_sf"/>
</dbReference>
<evidence type="ECO:0000256" key="8">
    <source>
        <dbReference type="HAMAP-Rule" id="MF_00456"/>
    </source>
</evidence>
<keyword evidence="4 8" id="KW-0808">Transferase</keyword>
<comment type="function">
    <text evidence="8">Catalyzes the transfer of a phosphate group to glutamate to form L-glutamate 5-phosphate.</text>
</comment>
<feature type="binding site" evidence="8">
    <location>
        <begin position="167"/>
        <end position="168"/>
    </location>
    <ligand>
        <name>ATP</name>
        <dbReference type="ChEBI" id="CHEBI:30616"/>
    </ligand>
</feature>
<evidence type="ECO:0000259" key="9">
    <source>
        <dbReference type="SMART" id="SM00359"/>
    </source>
</evidence>
<dbReference type="CDD" id="cd21157">
    <property type="entry name" value="PUA_G5K"/>
    <property type="match status" value="1"/>
</dbReference>
<dbReference type="PANTHER" id="PTHR43654:SF1">
    <property type="entry name" value="ISOPENTENYL PHOSPHATE KINASE"/>
    <property type="match status" value="1"/>
</dbReference>
<dbReference type="InterPro" id="IPR002478">
    <property type="entry name" value="PUA"/>
</dbReference>
<keyword evidence="11" id="KW-1185">Reference proteome</keyword>
<dbReference type="Gene3D" id="3.40.1160.10">
    <property type="entry name" value="Acetylglutamate kinase-like"/>
    <property type="match status" value="1"/>
</dbReference>
<comment type="similarity">
    <text evidence="8">Belongs to the glutamate 5-kinase family.</text>
</comment>
<dbReference type="InterPro" id="IPR011529">
    <property type="entry name" value="Glu_5kinase"/>
</dbReference>
<reference evidence="10" key="2">
    <citation type="submission" date="2020-09" db="EMBL/GenBank/DDBJ databases">
        <authorList>
            <person name="Sun Q."/>
            <person name="Zhou Y."/>
        </authorList>
    </citation>
    <scope>NUCLEOTIDE SEQUENCE</scope>
    <source>
        <strain evidence="10">CGMCC 1.15454</strain>
    </source>
</reference>
<evidence type="ECO:0000256" key="7">
    <source>
        <dbReference type="ARBA" id="ARBA00022840"/>
    </source>
</evidence>
<reference evidence="10" key="1">
    <citation type="journal article" date="2014" name="Int. J. Syst. Evol. Microbiol.">
        <title>Complete genome sequence of Corynebacterium casei LMG S-19264T (=DSM 44701T), isolated from a smear-ripened cheese.</title>
        <authorList>
            <consortium name="US DOE Joint Genome Institute (JGI-PGF)"/>
            <person name="Walter F."/>
            <person name="Albersmeier A."/>
            <person name="Kalinowski J."/>
            <person name="Ruckert C."/>
        </authorList>
    </citation>
    <scope>NUCLEOTIDE SEQUENCE</scope>
    <source>
        <strain evidence="10">CGMCC 1.15454</strain>
    </source>
</reference>
<comment type="caution">
    <text evidence="10">The sequence shown here is derived from an EMBL/GenBank/DDBJ whole genome shotgun (WGS) entry which is preliminary data.</text>
</comment>
<dbReference type="HAMAP" id="MF_00456">
    <property type="entry name" value="ProB"/>
    <property type="match status" value="1"/>
</dbReference>
<dbReference type="InterPro" id="IPR001048">
    <property type="entry name" value="Asp/Glu/Uridylate_kinase"/>
</dbReference>